<evidence type="ECO:0000313" key="4">
    <source>
        <dbReference type="Proteomes" id="UP000549009"/>
    </source>
</evidence>
<reference evidence="2 3" key="1">
    <citation type="submission" date="2017-09" db="EMBL/GenBank/DDBJ databases">
        <authorList>
            <person name="Lee N."/>
            <person name="Cho B.-K."/>
        </authorList>
    </citation>
    <scope>NUCLEOTIDE SEQUENCE [LARGE SCALE GENOMIC DNA]</scope>
    <source>
        <strain evidence="2 3">ATCC 27465</strain>
    </source>
</reference>
<dbReference type="EMBL" id="CP023690">
    <property type="protein sequence ID" value="QEV57443.1"/>
    <property type="molecule type" value="Genomic_DNA"/>
</dbReference>
<dbReference type="RefSeq" id="WP_150508658.1">
    <property type="nucleotide sequence ID" value="NZ_BMSQ01000029.1"/>
</dbReference>
<dbReference type="AlphaFoldDB" id="A0A5P2WXG4"/>
<evidence type="ECO:0000313" key="3">
    <source>
        <dbReference type="Proteomes" id="UP000326505"/>
    </source>
</evidence>
<dbReference type="Proteomes" id="UP000549009">
    <property type="component" value="Unassembled WGS sequence"/>
</dbReference>
<evidence type="ECO:0000313" key="1">
    <source>
        <dbReference type="EMBL" id="MBB5107891.1"/>
    </source>
</evidence>
<dbReference type="EMBL" id="JACHJD010000016">
    <property type="protein sequence ID" value="MBB5107891.1"/>
    <property type="molecule type" value="Genomic_DNA"/>
</dbReference>
<keyword evidence="4" id="KW-1185">Reference proteome</keyword>
<evidence type="ECO:0000313" key="2">
    <source>
        <dbReference type="EMBL" id="QEV57443.1"/>
    </source>
</evidence>
<dbReference type="Proteomes" id="UP000326505">
    <property type="component" value="Chromosome"/>
</dbReference>
<name>A0A5P2WXG4_STRST</name>
<gene>
    <name evidence="2" type="ORF">CP982_00740</name>
    <name evidence="1" type="ORF">FHS40_007012</name>
</gene>
<dbReference type="OrthoDB" id="5180574at2"/>
<sequence>MPVNARPFLEQLAAAELRLFQHLLRPRTPADEVAVARRTVDIMREDVATGPALAQAYAGGGRGRTTGLSGPERWYAAVLERAGREVNRPVDADLLARKHLEYLAFAGRLRTQVAVQQSYTKDPRNGVDYLITPNEKTSKLYMTAVADELMTWFRAQPYDTAFLRLSAEAGYYTVFLPQRPDVVALLRAAQRLLPDVERGEIPIEPPLEAELFETAVGSLPLIGSMLAAYEAYEGRDLFGYRLGDIERAVLLATLLLPFAGRMVKAGRLMYTESRLARLYGHDGAAWRRLVLTADRMAVNGPAVQSVRQAEEALRVEGRITGKLGREAADGLPKLLRGGRGASGGGAGRVAGDLDDEIEALLRRMTGRHPVLEDLDVPAVRRVLSKGPYVNNLKGQLLEELVENRIVPWLRLRTGPQALGIRAYREKLEFIPGHLISDRSGGAVTDGILAIRRNGVLHIEAIFEAKAGFGQTARGLSRGRGGLSSLKSAEDRATFLSLVKNKFRSEREIARVTGKPYHKTFLELQQEYQLAEAGGQFRKDVERLSASDIGKLEQIYIGEELVKVRISATKVKLFAVVPGDLPVAQAQLIRDELEADHFQYVEIIGADTTRAELNQMAGQLKGLAQRLAEEEAP</sequence>
<protein>
    <recommendedName>
        <fullName evidence="5">Pre-toxin TG domain-containing protein</fullName>
    </recommendedName>
</protein>
<accession>A0A5P2WXG4</accession>
<reference evidence="1 4" key="2">
    <citation type="submission" date="2020-08" db="EMBL/GenBank/DDBJ databases">
        <title>Genomic Encyclopedia of Type Strains, Phase III (KMG-III): the genomes of soil and plant-associated and newly described type strains.</title>
        <authorList>
            <person name="Whitman W."/>
        </authorList>
    </citation>
    <scope>NUCLEOTIDE SEQUENCE [LARGE SCALE GENOMIC DNA]</scope>
    <source>
        <strain evidence="1 4">CECT 3146</strain>
    </source>
</reference>
<evidence type="ECO:0008006" key="5">
    <source>
        <dbReference type="Google" id="ProtNLM"/>
    </source>
</evidence>
<proteinExistence type="predicted"/>
<organism evidence="2 3">
    <name type="scientific">Streptomyces spectabilis</name>
    <dbReference type="NCBI Taxonomy" id="68270"/>
    <lineage>
        <taxon>Bacteria</taxon>
        <taxon>Bacillati</taxon>
        <taxon>Actinomycetota</taxon>
        <taxon>Actinomycetes</taxon>
        <taxon>Kitasatosporales</taxon>
        <taxon>Streptomycetaceae</taxon>
        <taxon>Streptomyces</taxon>
    </lineage>
</organism>
<dbReference type="KEGG" id="sspb:CP982_00740"/>